<dbReference type="RefSeq" id="WP_002642797.1">
    <property type="nucleotide sequence ID" value="NZ_CP019448.1"/>
</dbReference>
<dbReference type="InterPro" id="IPR007055">
    <property type="entry name" value="BON_dom"/>
</dbReference>
<name>V9H5K5_9NEIS</name>
<dbReference type="PROSITE" id="PS51257">
    <property type="entry name" value="PROKAR_LIPOPROTEIN"/>
    <property type="match status" value="1"/>
</dbReference>
<keyword evidence="3" id="KW-1185">Reference proteome</keyword>
<dbReference type="Proteomes" id="UP000017813">
    <property type="component" value="Unassembled WGS sequence"/>
</dbReference>
<evidence type="ECO:0000313" key="3">
    <source>
        <dbReference type="Proteomes" id="UP000017813"/>
    </source>
</evidence>
<dbReference type="EMBL" id="ADCY02000053">
    <property type="protein sequence ID" value="EFG30295.1"/>
    <property type="molecule type" value="Genomic_DNA"/>
</dbReference>
<accession>V9H5K5</accession>
<dbReference type="PROSITE" id="PS50914">
    <property type="entry name" value="BON"/>
    <property type="match status" value="1"/>
</dbReference>
<dbReference type="PANTHER" id="PTHR34606">
    <property type="entry name" value="BON DOMAIN-CONTAINING PROTEIN"/>
    <property type="match status" value="1"/>
</dbReference>
<organism evidence="2 3">
    <name type="scientific">Simonsiella muelleri ATCC 29453</name>
    <dbReference type="NCBI Taxonomy" id="641147"/>
    <lineage>
        <taxon>Bacteria</taxon>
        <taxon>Pseudomonadati</taxon>
        <taxon>Pseudomonadota</taxon>
        <taxon>Betaproteobacteria</taxon>
        <taxon>Neisseriales</taxon>
        <taxon>Neisseriaceae</taxon>
        <taxon>Simonsiella</taxon>
    </lineage>
</organism>
<evidence type="ECO:0000313" key="2">
    <source>
        <dbReference type="EMBL" id="EFG30295.1"/>
    </source>
</evidence>
<dbReference type="InterPro" id="IPR051686">
    <property type="entry name" value="Lipoprotein_DolP"/>
</dbReference>
<reference evidence="2 3" key="1">
    <citation type="submission" date="2010-03" db="EMBL/GenBank/DDBJ databases">
        <authorList>
            <consortium name="The Broad Institute Genome Sequencing Platform"/>
            <person name="Ward D."/>
            <person name="Earl A."/>
            <person name="Feldgarden M."/>
            <person name="Gevers D."/>
            <person name="Young S."/>
            <person name="Zeng Q."/>
            <person name="Koehrsen M."/>
            <person name="Alvarado L."/>
            <person name="Berlin A.M."/>
            <person name="Borenstein D."/>
            <person name="Chapman S.B."/>
            <person name="Chen Z."/>
            <person name="Engels R."/>
            <person name="Freedman E."/>
            <person name="Gellesch M."/>
            <person name="Goldberg J."/>
            <person name="Griggs A."/>
            <person name="Gujja S."/>
            <person name="Heilman E.R."/>
            <person name="Heiman D.I."/>
            <person name="Hepburn T.A."/>
            <person name="Howarth C."/>
            <person name="Jen D."/>
            <person name="Larson L."/>
            <person name="Mehta T."/>
            <person name="Park D."/>
            <person name="Pearson M."/>
            <person name="Richards J."/>
            <person name="Roberts A."/>
            <person name="Saif S."/>
            <person name="Shea T.D."/>
            <person name="Shenoy N."/>
            <person name="Sisk P."/>
            <person name="Stolte C."/>
            <person name="Sykes S.N."/>
            <person name="Walk T."/>
            <person name="White J."/>
            <person name="Yandava C."/>
            <person name="Izard J."/>
            <person name="Baranova O.V."/>
            <person name="Blanton J.M."/>
            <person name="Tanner A.C."/>
            <person name="Dewhirst F."/>
            <person name="Haas B."/>
            <person name="Nusbaum C."/>
            <person name="Birren B."/>
        </authorList>
    </citation>
    <scope>NUCLEOTIDE SEQUENCE [LARGE SCALE GENOMIC DNA]</scope>
    <source>
        <strain evidence="2 3">ATCC 29453</strain>
    </source>
</reference>
<dbReference type="AlphaFoldDB" id="V9H5K5"/>
<dbReference type="PANTHER" id="PTHR34606:SF15">
    <property type="entry name" value="BON DOMAIN-CONTAINING PROTEIN"/>
    <property type="match status" value="1"/>
</dbReference>
<dbReference type="KEGG" id="smur:BWP33_12150"/>
<dbReference type="eggNOG" id="COG2823">
    <property type="taxonomic scope" value="Bacteria"/>
</dbReference>
<dbReference type="OrthoDB" id="5294487at2"/>
<sequence>MFKTHFRQMVIATVLMGSLGGCAVGVIGGATALASVADRRSAGSQADDQIMELQIKAKASSTLRKNNTSNFKPSLSVVSYNRHVLLLGVVASEADRQMAEQIARAERSAQAVYNHITVVDSGRTLTNISNDTLITSRVRTSLLNLDGVYPGHVKVVTFNGITYVMGLLTPTQQELVNQRISTTSGVQRVVTLYENYVEPVTN</sequence>
<evidence type="ECO:0000259" key="1">
    <source>
        <dbReference type="PROSITE" id="PS50914"/>
    </source>
</evidence>
<reference evidence="2 3" key="2">
    <citation type="submission" date="2011-10" db="EMBL/GenBank/DDBJ databases">
        <title>The Genome Sequence of Simonsiella muelleri ATCC 29453.</title>
        <authorList>
            <consortium name="The Broad Institute Genome Sequencing Platform"/>
            <consortium name="The Broad Institute Genome Sequencing Center for Infectious Disease"/>
            <person name="Earl A."/>
            <person name="Ward D."/>
            <person name="Feldgarden M."/>
            <person name="Gevers D."/>
            <person name="Izard J."/>
            <person name="Baranova O.V."/>
            <person name="Blanton J.M."/>
            <person name="Tanner A.C."/>
            <person name="Dewhirst F."/>
            <person name="Young S.K."/>
            <person name="Zeng Q."/>
            <person name="Gargeya S."/>
            <person name="Fitzgerald M."/>
            <person name="Haas B."/>
            <person name="Abouelleil A."/>
            <person name="Alvarado L."/>
            <person name="Arachchi H.M."/>
            <person name="Berlin A."/>
            <person name="Brown A."/>
            <person name="Chapman S.B."/>
            <person name="Chen Z."/>
            <person name="Dunbar C."/>
            <person name="Freedman E."/>
            <person name="Gearin G."/>
            <person name="Goldberg J."/>
            <person name="Griggs A."/>
            <person name="Gujja S."/>
            <person name="Heiman D."/>
            <person name="Howarth C."/>
            <person name="Larson L."/>
            <person name="Lui A."/>
            <person name="MacDonald P.J.P."/>
            <person name="Montmayeur A."/>
            <person name="Murphy C."/>
            <person name="Neiman D."/>
            <person name="Pearson M."/>
            <person name="Priest M."/>
            <person name="Roberts A."/>
            <person name="Saif S."/>
            <person name="Shea T."/>
            <person name="Shenoy N."/>
            <person name="Sisk P."/>
            <person name="Stolte C."/>
            <person name="Sykes S."/>
            <person name="Wortman J."/>
            <person name="Nusbaum C."/>
            <person name="Birren B."/>
        </authorList>
    </citation>
    <scope>NUCLEOTIDE SEQUENCE [LARGE SCALE GENOMIC DNA]</scope>
    <source>
        <strain evidence="2 3">ATCC 29453</strain>
    </source>
</reference>
<dbReference type="HOGENOM" id="CLU_083606_3_0_4"/>
<proteinExistence type="predicted"/>
<gene>
    <name evidence="2" type="ORF">HMPREF9021_01792</name>
</gene>
<comment type="caution">
    <text evidence="2">The sequence shown here is derived from an EMBL/GenBank/DDBJ whole genome shotgun (WGS) entry which is preliminary data.</text>
</comment>
<dbReference type="STRING" id="641147.HMPREF9021_01792"/>
<dbReference type="Pfam" id="PF04972">
    <property type="entry name" value="BON"/>
    <property type="match status" value="2"/>
</dbReference>
<feature type="domain" description="BON" evidence="1">
    <location>
        <begin position="51"/>
        <end position="120"/>
    </location>
</feature>
<protein>
    <recommendedName>
        <fullName evidence="1">BON domain-containing protein</fullName>
    </recommendedName>
</protein>
<dbReference type="Gene3D" id="3.30.1340.30">
    <property type="match status" value="1"/>
</dbReference>